<dbReference type="Pfam" id="PF09912">
    <property type="entry name" value="DUF2141"/>
    <property type="match status" value="1"/>
</dbReference>
<accession>A0ABN6PZE1</accession>
<keyword evidence="2" id="KW-1185">Reference proteome</keyword>
<reference evidence="1" key="1">
    <citation type="submission" date="2022-04" db="EMBL/GenBank/DDBJ databases">
        <title>Complete genome sequence of a cyanobacterium, Nostoc sp. SO-36, isolated in Antarctica.</title>
        <authorList>
            <person name="Kanesaki Y."/>
            <person name="Effendi D."/>
            <person name="Sakamoto T."/>
            <person name="Ohtani S."/>
            <person name="Awai K."/>
        </authorList>
    </citation>
    <scope>NUCLEOTIDE SEQUENCE</scope>
    <source>
        <strain evidence="1">SO-36</strain>
    </source>
</reference>
<name>A0ABN6PZE1_NOSCO</name>
<evidence type="ECO:0008006" key="3">
    <source>
        <dbReference type="Google" id="ProtNLM"/>
    </source>
</evidence>
<gene>
    <name evidence="1" type="ORF">ANSO36C_22030</name>
</gene>
<sequence length="171" mass="18667">MQLFIRPEITYFDYKTMLKLSQLSHVLLATLMSVSFAKTVNAEPTATLSVVVNGIDHQKGEICFRVYASEQGFPMSNSSGSQSGCTKITGTSVKKEFSGLKAGTYAVAVVDDQNGDRKLNKDFFGIPQEGFGISKNPTVSIQTGTPKFRDASFVVNKNTTVNIIMKYSLDS</sequence>
<dbReference type="EMBL" id="AP025732">
    <property type="protein sequence ID" value="BDI16401.1"/>
    <property type="molecule type" value="Genomic_DNA"/>
</dbReference>
<protein>
    <recommendedName>
        <fullName evidence="3">DUF2141 domain-containing protein</fullName>
    </recommendedName>
</protein>
<proteinExistence type="predicted"/>
<organism evidence="1 2">
    <name type="scientific">Nostoc cf. commune SO-36</name>
    <dbReference type="NCBI Taxonomy" id="449208"/>
    <lineage>
        <taxon>Bacteria</taxon>
        <taxon>Bacillati</taxon>
        <taxon>Cyanobacteriota</taxon>
        <taxon>Cyanophyceae</taxon>
        <taxon>Nostocales</taxon>
        <taxon>Nostocaceae</taxon>
        <taxon>Nostoc</taxon>
    </lineage>
</organism>
<dbReference type="Proteomes" id="UP001055453">
    <property type="component" value="Chromosome"/>
</dbReference>
<evidence type="ECO:0000313" key="2">
    <source>
        <dbReference type="Proteomes" id="UP001055453"/>
    </source>
</evidence>
<evidence type="ECO:0000313" key="1">
    <source>
        <dbReference type="EMBL" id="BDI16401.1"/>
    </source>
</evidence>
<dbReference type="InterPro" id="IPR018673">
    <property type="entry name" value="DUF2141"/>
</dbReference>